<organism evidence="1 2">
    <name type="scientific">Salinibacter ruber (strain M8)</name>
    <dbReference type="NCBI Taxonomy" id="761659"/>
    <lineage>
        <taxon>Bacteria</taxon>
        <taxon>Pseudomonadati</taxon>
        <taxon>Rhodothermota</taxon>
        <taxon>Rhodothermia</taxon>
        <taxon>Rhodothermales</taxon>
        <taxon>Salinibacteraceae</taxon>
        <taxon>Salinibacter</taxon>
    </lineage>
</organism>
<dbReference type="HOGENOM" id="CLU_2587709_0_0_10"/>
<sequence length="80" mass="8645">MQRTSAAKNFVYKGSWLQVAVILVLTSLLDRNDSHLFLEGLILRVGIDPYCHDKTARRAAAGPSAPAVDVGVLVVVLDDP</sequence>
<dbReference type="KEGG" id="srm:SRM_p84023"/>
<proteinExistence type="predicted"/>
<dbReference type="AlphaFoldDB" id="D6CW00"/>
<accession>D6CW00</accession>
<dbReference type="Proteomes" id="UP000000933">
    <property type="component" value="Plasmid pSR84"/>
</dbReference>
<reference evidence="2" key="2">
    <citation type="submission" date="2010-04" db="EMBL/GenBank/DDBJ databases">
        <title>Genome sequence of Salinibacter ruber M8.</title>
        <authorList>
            <consortium name="Genoscope"/>
        </authorList>
    </citation>
    <scope>NUCLEOTIDE SEQUENCE [LARGE SCALE GENOMIC DNA]</scope>
    <source>
        <strain evidence="2">M8</strain>
        <plasmid evidence="2">pSR84</plasmid>
    </source>
</reference>
<dbReference type="EMBL" id="FP565813">
    <property type="protein sequence ID" value="CBH22829.1"/>
    <property type="molecule type" value="Genomic_DNA"/>
</dbReference>
<gene>
    <name evidence="1" type="ORF">SRM_p84023</name>
</gene>
<evidence type="ECO:0000313" key="1">
    <source>
        <dbReference type="EMBL" id="CBH22829.1"/>
    </source>
</evidence>
<keyword evidence="1" id="KW-0614">Plasmid</keyword>
<evidence type="ECO:0000313" key="2">
    <source>
        <dbReference type="Proteomes" id="UP000000933"/>
    </source>
</evidence>
<reference evidence="1 2" key="1">
    <citation type="journal article" date="2010" name="ISME J.">
        <title>Fine-scale evolution: genomic, phenotypic and ecological differentiation in two coexisting Salinibacter ruber strains.</title>
        <authorList>
            <person name="Pena A."/>
            <person name="Teeling H."/>
            <person name="Huerta-Cepas J."/>
            <person name="Santos F."/>
            <person name="Yarza P."/>
            <person name="Brito-Echeverria J."/>
            <person name="Lucio M."/>
            <person name="Schmitt-Kopplin P."/>
            <person name="Meseguer I."/>
            <person name="Schenowitz C."/>
            <person name="Dossat C."/>
            <person name="Barbe V."/>
            <person name="Dopazo J."/>
            <person name="Rossello-Mora R."/>
            <person name="Schuler M."/>
            <person name="Glockner F.O."/>
            <person name="Amann R."/>
            <person name="Gabaldon T."/>
            <person name="Anton J."/>
        </authorList>
    </citation>
    <scope>NUCLEOTIDE SEQUENCE [LARGE SCALE GENOMIC DNA]</scope>
    <source>
        <strain evidence="1 2">M8</strain>
        <plasmid evidence="2">pSR84</plasmid>
    </source>
</reference>
<geneLocation type="plasmid" evidence="1 2">
    <name>pSR84</name>
</geneLocation>
<name>D6CW00_SALRM</name>
<protein>
    <submittedName>
        <fullName evidence="1">Uncharacterized protein</fullName>
    </submittedName>
</protein>